<dbReference type="VEuPathDB" id="FungiDB:RhiirFUN_018727"/>
<comment type="caution">
    <text evidence="1">The sequence shown here is derived from an EMBL/GenBank/DDBJ whole genome shotgun (WGS) entry which is preliminary data.</text>
</comment>
<protein>
    <submittedName>
        <fullName evidence="1">Uncharacterized protein</fullName>
    </submittedName>
</protein>
<accession>A0A2P4PWN0</accession>
<gene>
    <name evidence="1" type="ORF">GLOIN_2v1776594</name>
</gene>
<dbReference type="EMBL" id="AUPC02000130">
    <property type="protein sequence ID" value="POG69770.1"/>
    <property type="molecule type" value="Genomic_DNA"/>
</dbReference>
<sequence length="149" mass="17395">MQLESSFYINTRKRKVSVTFDDEFDYLYEIKDNAELCLDVKKVMRENTFLELDFGLKISASRVFWDSGFQLPGSLGYWVNFSFPGSLGYWILAFQVLLDIGFQLPEFFGILKKKIEQIEWIKWISVELSSQSGQTGDTRIEQIFIDPFG</sequence>
<keyword evidence="2" id="KW-1185">Reference proteome</keyword>
<reference evidence="1 2" key="2">
    <citation type="journal article" date="2018" name="New Phytol.">
        <title>High intraspecific genome diversity in the model arbuscular mycorrhizal symbiont Rhizophagus irregularis.</title>
        <authorList>
            <person name="Chen E.C.H."/>
            <person name="Morin E."/>
            <person name="Beaudet D."/>
            <person name="Noel J."/>
            <person name="Yildirir G."/>
            <person name="Ndikumana S."/>
            <person name="Charron P."/>
            <person name="St-Onge C."/>
            <person name="Giorgi J."/>
            <person name="Kruger M."/>
            <person name="Marton T."/>
            <person name="Ropars J."/>
            <person name="Grigoriev I.V."/>
            <person name="Hainaut M."/>
            <person name="Henrissat B."/>
            <person name="Roux C."/>
            <person name="Martin F."/>
            <person name="Corradi N."/>
        </authorList>
    </citation>
    <scope>NUCLEOTIDE SEQUENCE [LARGE SCALE GENOMIC DNA]</scope>
    <source>
        <strain evidence="1 2">DAOM 197198</strain>
    </source>
</reference>
<name>A0A2P4PWN0_RHIID</name>
<dbReference type="Proteomes" id="UP000018888">
    <property type="component" value="Unassembled WGS sequence"/>
</dbReference>
<dbReference type="AlphaFoldDB" id="A0A2P4PWN0"/>
<evidence type="ECO:0000313" key="2">
    <source>
        <dbReference type="Proteomes" id="UP000018888"/>
    </source>
</evidence>
<evidence type="ECO:0000313" key="1">
    <source>
        <dbReference type="EMBL" id="POG69770.1"/>
    </source>
</evidence>
<organism evidence="1 2">
    <name type="scientific">Rhizophagus irregularis (strain DAOM 181602 / DAOM 197198 / MUCL 43194)</name>
    <name type="common">Arbuscular mycorrhizal fungus</name>
    <name type="synonym">Glomus intraradices</name>
    <dbReference type="NCBI Taxonomy" id="747089"/>
    <lineage>
        <taxon>Eukaryota</taxon>
        <taxon>Fungi</taxon>
        <taxon>Fungi incertae sedis</taxon>
        <taxon>Mucoromycota</taxon>
        <taxon>Glomeromycotina</taxon>
        <taxon>Glomeromycetes</taxon>
        <taxon>Glomerales</taxon>
        <taxon>Glomeraceae</taxon>
        <taxon>Rhizophagus</taxon>
    </lineage>
</organism>
<proteinExistence type="predicted"/>
<reference evidence="1 2" key="1">
    <citation type="journal article" date="2013" name="Proc. Natl. Acad. Sci. U.S.A.">
        <title>Genome of an arbuscular mycorrhizal fungus provides insight into the oldest plant symbiosis.</title>
        <authorList>
            <person name="Tisserant E."/>
            <person name="Malbreil M."/>
            <person name="Kuo A."/>
            <person name="Kohler A."/>
            <person name="Symeonidi A."/>
            <person name="Balestrini R."/>
            <person name="Charron P."/>
            <person name="Duensing N."/>
            <person name="Frei Dit Frey N."/>
            <person name="Gianinazzi-Pearson V."/>
            <person name="Gilbert L.B."/>
            <person name="Handa Y."/>
            <person name="Herr J.R."/>
            <person name="Hijri M."/>
            <person name="Koul R."/>
            <person name="Kawaguchi M."/>
            <person name="Krajinski F."/>
            <person name="Lammers P.J."/>
            <person name="Masclaux F.G."/>
            <person name="Murat C."/>
            <person name="Morin E."/>
            <person name="Ndikumana S."/>
            <person name="Pagni M."/>
            <person name="Petitpierre D."/>
            <person name="Requena N."/>
            <person name="Rosikiewicz P."/>
            <person name="Riley R."/>
            <person name="Saito K."/>
            <person name="San Clemente H."/>
            <person name="Shapiro H."/>
            <person name="van Tuinen D."/>
            <person name="Becard G."/>
            <person name="Bonfante P."/>
            <person name="Paszkowski U."/>
            <person name="Shachar-Hill Y.Y."/>
            <person name="Tuskan G.A."/>
            <person name="Young P.W."/>
            <person name="Sanders I.R."/>
            <person name="Henrissat B."/>
            <person name="Rensing S.A."/>
            <person name="Grigoriev I.V."/>
            <person name="Corradi N."/>
            <person name="Roux C."/>
            <person name="Martin F."/>
        </authorList>
    </citation>
    <scope>NUCLEOTIDE SEQUENCE [LARGE SCALE GENOMIC DNA]</scope>
    <source>
        <strain evidence="1 2">DAOM 197198</strain>
    </source>
</reference>